<reference evidence="2 3" key="1">
    <citation type="submission" date="2014-12" db="EMBL/GenBank/DDBJ databases">
        <title>Draft genome sequence of Cohnella kolymensis strain B-2846.</title>
        <authorList>
            <person name="Karlyshev A.V."/>
            <person name="Kudryashova E.B."/>
        </authorList>
    </citation>
    <scope>NUCLEOTIDE SEQUENCE [LARGE SCALE GENOMIC DNA]</scope>
    <source>
        <strain evidence="2 3">VKM B-2846</strain>
    </source>
</reference>
<dbReference type="Proteomes" id="UP000054526">
    <property type="component" value="Unassembled WGS sequence"/>
</dbReference>
<dbReference type="EMBL" id="JXAL01000033">
    <property type="protein sequence ID" value="KIL34357.1"/>
    <property type="molecule type" value="Genomic_DNA"/>
</dbReference>
<keyword evidence="3" id="KW-1185">Reference proteome</keyword>
<gene>
    <name evidence="2" type="ORF">SD71_20205</name>
</gene>
<evidence type="ECO:0000313" key="2">
    <source>
        <dbReference type="EMBL" id="KIL34357.1"/>
    </source>
</evidence>
<dbReference type="RefSeq" id="WP_041067340.1">
    <property type="nucleotide sequence ID" value="NZ_JXAL01000033.1"/>
</dbReference>
<proteinExistence type="predicted"/>
<name>A0ABR5A0A6_9BACL</name>
<comment type="caution">
    <text evidence="2">The sequence shown here is derived from an EMBL/GenBank/DDBJ whole genome shotgun (WGS) entry which is preliminary data.</text>
</comment>
<keyword evidence="1" id="KW-0175">Coiled coil</keyword>
<accession>A0ABR5A0A6</accession>
<sequence>MQNPSLITVEEMMTEIELFQSVYPVFIGEIERVEKARGKLNDFQLMLAVSYAKNGLGVLSFERRQTINAIFTAFTNLYRKEGLRAADRWANEHFGCQSDDLYIEDTQTLEDSVEAGIEESTLNNEDVQEASARIEELSSIIREKETELLEFYRELFMWQTYLGGDQSSDGETNNDRKTVRN</sequence>
<evidence type="ECO:0008006" key="4">
    <source>
        <dbReference type="Google" id="ProtNLM"/>
    </source>
</evidence>
<feature type="coiled-coil region" evidence="1">
    <location>
        <begin position="127"/>
        <end position="154"/>
    </location>
</feature>
<organism evidence="2 3">
    <name type="scientific">Cohnella kolymensis</name>
    <dbReference type="NCBI Taxonomy" id="1590652"/>
    <lineage>
        <taxon>Bacteria</taxon>
        <taxon>Bacillati</taxon>
        <taxon>Bacillota</taxon>
        <taxon>Bacilli</taxon>
        <taxon>Bacillales</taxon>
        <taxon>Paenibacillaceae</taxon>
        <taxon>Cohnella</taxon>
    </lineage>
</organism>
<protein>
    <recommendedName>
        <fullName evidence="4">DUF4375 domain-containing protein</fullName>
    </recommendedName>
</protein>
<evidence type="ECO:0000256" key="1">
    <source>
        <dbReference type="SAM" id="Coils"/>
    </source>
</evidence>
<evidence type="ECO:0000313" key="3">
    <source>
        <dbReference type="Proteomes" id="UP000054526"/>
    </source>
</evidence>